<feature type="domain" description="AB hydrolase-1" evidence="3">
    <location>
        <begin position="187"/>
        <end position="339"/>
    </location>
</feature>
<organism evidence="4 5">
    <name type="scientific">Purpureocillium lilacinum</name>
    <name type="common">Paecilomyces lilacinus</name>
    <dbReference type="NCBI Taxonomy" id="33203"/>
    <lineage>
        <taxon>Eukaryota</taxon>
        <taxon>Fungi</taxon>
        <taxon>Dikarya</taxon>
        <taxon>Ascomycota</taxon>
        <taxon>Pezizomycotina</taxon>
        <taxon>Sordariomycetes</taxon>
        <taxon>Hypocreomycetidae</taxon>
        <taxon>Hypocreales</taxon>
        <taxon>Ophiocordycipitaceae</taxon>
        <taxon>Purpureocillium</taxon>
    </lineage>
</organism>
<name>A0A2U3DXJ2_PURLI</name>
<evidence type="ECO:0000256" key="1">
    <source>
        <dbReference type="ARBA" id="ARBA00029464"/>
    </source>
</evidence>
<evidence type="ECO:0000313" key="4">
    <source>
        <dbReference type="EMBL" id="PWI66980.1"/>
    </source>
</evidence>
<dbReference type="InterPro" id="IPR051411">
    <property type="entry name" value="Polyketide_trans_af380"/>
</dbReference>
<sequence length="429" mass="47145">MPVVLVDGPMPASGKYFSQRALENTAVAAAEAAVPPLVSCEDAVSLRCMCIGVSATPTYGPTVAGPTDRTPTPTWAPQPLTRLRLRSRGARLDRFAQRNAKPPPRLRNSKPSDPQHASPSGPPFQSPAFSFKKTKMTETALPRVDVEFTTLDGLTLRGWVFPAAKRGPGMIMSPGFNMPKDAILPDIAKWFQEQGITCLLCDPRGIGASDGEPRNDIDARQQTEHLHDALTWFKENPLVDETKIALWGLCFGGNVTLAAAAFDKRIAAAISVAPLIDSTGNPERRQPILELAMHDRASRLAGEGPMYLPYVNEDGSIPNGLQLAAEMMPALQRLGIPVENRISVQTYYKSLSWNILNVVQYISPTPVMMVTPEFDVSCPTEEQLGCFEQLKEPKELDILKGKGHLDWIFGDVESILNRQLDFLKRRMAF</sequence>
<dbReference type="Gene3D" id="3.40.50.1820">
    <property type="entry name" value="alpha/beta hydrolase"/>
    <property type="match status" value="1"/>
</dbReference>
<feature type="compositionally biased region" description="Polar residues" evidence="2">
    <location>
        <begin position="109"/>
        <end position="118"/>
    </location>
</feature>
<dbReference type="AlphaFoldDB" id="A0A2U3DXJ2"/>
<comment type="similarity">
    <text evidence="1">Belongs to the polyketide transferase af380 family.</text>
</comment>
<evidence type="ECO:0000313" key="5">
    <source>
        <dbReference type="Proteomes" id="UP000245956"/>
    </source>
</evidence>
<dbReference type="PANTHER" id="PTHR47751:SF2">
    <property type="entry name" value="DLTD N-TERMINAL DOMAIN PROTEIN (AFU_ORTHOLOGUE AFUA_8G00380)-RELATED"/>
    <property type="match status" value="1"/>
</dbReference>
<accession>A0A2U3DXJ2</accession>
<dbReference type="InterPro" id="IPR029058">
    <property type="entry name" value="AB_hydrolase_fold"/>
</dbReference>
<protein>
    <recommendedName>
        <fullName evidence="3">AB hydrolase-1 domain-containing protein</fullName>
    </recommendedName>
</protein>
<dbReference type="InterPro" id="IPR000073">
    <property type="entry name" value="AB_hydrolase_1"/>
</dbReference>
<dbReference type="Gene3D" id="1.10.10.800">
    <property type="match status" value="1"/>
</dbReference>
<dbReference type="SUPFAM" id="SSF53474">
    <property type="entry name" value="alpha/beta-Hydrolases"/>
    <property type="match status" value="1"/>
</dbReference>
<dbReference type="Pfam" id="PF00561">
    <property type="entry name" value="Abhydrolase_1"/>
    <property type="match status" value="1"/>
</dbReference>
<proteinExistence type="inferred from homology"/>
<gene>
    <name evidence="4" type="ORF">PCL_04486</name>
</gene>
<evidence type="ECO:0000256" key="2">
    <source>
        <dbReference type="SAM" id="MobiDB-lite"/>
    </source>
</evidence>
<feature type="region of interest" description="Disordered" evidence="2">
    <location>
        <begin position="87"/>
        <end position="129"/>
    </location>
</feature>
<reference evidence="4 5" key="1">
    <citation type="journal article" date="2016" name="Front. Microbiol.">
        <title>Genome and transcriptome sequences reveal the specific parasitism of the nematophagous Purpureocillium lilacinum 36-1.</title>
        <authorList>
            <person name="Xie J."/>
            <person name="Li S."/>
            <person name="Mo C."/>
            <person name="Xiao X."/>
            <person name="Peng D."/>
            <person name="Wang G."/>
            <person name="Xiao Y."/>
        </authorList>
    </citation>
    <scope>NUCLEOTIDE SEQUENCE [LARGE SCALE GENOMIC DNA]</scope>
    <source>
        <strain evidence="4 5">36-1</strain>
    </source>
</reference>
<evidence type="ECO:0000259" key="3">
    <source>
        <dbReference type="Pfam" id="PF00561"/>
    </source>
</evidence>
<dbReference type="Proteomes" id="UP000245956">
    <property type="component" value="Unassembled WGS sequence"/>
</dbReference>
<comment type="caution">
    <text evidence="4">The sequence shown here is derived from an EMBL/GenBank/DDBJ whole genome shotgun (WGS) entry which is preliminary data.</text>
</comment>
<dbReference type="PANTHER" id="PTHR47751">
    <property type="entry name" value="SUPERFAMILY HYDROLASE, PUTATIVE (AFU_ORTHOLOGUE AFUA_2G16580)-RELATED"/>
    <property type="match status" value="1"/>
</dbReference>
<dbReference type="EMBL" id="LCWV01000021">
    <property type="protein sequence ID" value="PWI66980.1"/>
    <property type="molecule type" value="Genomic_DNA"/>
</dbReference>